<dbReference type="AlphaFoldDB" id="A0A160TEE2"/>
<reference evidence="8" key="1">
    <citation type="submission" date="2015-10" db="EMBL/GenBank/DDBJ databases">
        <authorList>
            <person name="Gilbert D.G."/>
        </authorList>
    </citation>
    <scope>NUCLEOTIDE SEQUENCE</scope>
</reference>
<name>A0A160TEE2_9ZZZZ</name>
<evidence type="ECO:0000313" key="8">
    <source>
        <dbReference type="EMBL" id="CUS42333.1"/>
    </source>
</evidence>
<organism evidence="8">
    <name type="scientific">hydrothermal vent metagenome</name>
    <dbReference type="NCBI Taxonomy" id="652676"/>
    <lineage>
        <taxon>unclassified sequences</taxon>
        <taxon>metagenomes</taxon>
        <taxon>ecological metagenomes</taxon>
    </lineage>
</organism>
<gene>
    <name evidence="8" type="ORF">MGWOODY_Tha2457</name>
</gene>
<dbReference type="GO" id="GO:0005886">
    <property type="term" value="C:plasma membrane"/>
    <property type="evidence" value="ECO:0007669"/>
    <property type="project" value="UniProtKB-SubCell"/>
</dbReference>
<sequence length="213" mass="24181">MLDTIIAGALNYAQTMSHLETIAVILGVAYLLLAMKQSQWCWYAAFGSTAIFSWLFFDVSLLMESALNVYYLAMAIYGWVAWHKGAHSENESLKIQSWTMNQHALAIGSVLTISLCSGYLLSENTSAIMPYLDSFTTWGAILTTWMVTRKVLENWLYWLVIDGAAIVLYIDRELYLTALLMALYLLLATIGWFIWRKQFNQQTNDDSNLATVN</sequence>
<feature type="transmembrane region" description="Helical" evidence="7">
    <location>
        <begin position="128"/>
        <end position="147"/>
    </location>
</feature>
<feature type="transmembrane region" description="Helical" evidence="7">
    <location>
        <begin position="176"/>
        <end position="195"/>
    </location>
</feature>
<feature type="transmembrane region" description="Helical" evidence="7">
    <location>
        <begin position="40"/>
        <end position="57"/>
    </location>
</feature>
<feature type="transmembrane region" description="Helical" evidence="7">
    <location>
        <begin position="103"/>
        <end position="122"/>
    </location>
</feature>
<dbReference type="PANTHER" id="PTHR36122:SF2">
    <property type="entry name" value="NICOTINAMIDE RIBOSIDE TRANSPORTER PNUC"/>
    <property type="match status" value="1"/>
</dbReference>
<dbReference type="GO" id="GO:0034257">
    <property type="term" value="F:nicotinamide riboside transmembrane transporter activity"/>
    <property type="evidence" value="ECO:0007669"/>
    <property type="project" value="InterPro"/>
</dbReference>
<feature type="transmembrane region" description="Helical" evidence="7">
    <location>
        <begin position="12"/>
        <end position="33"/>
    </location>
</feature>
<evidence type="ECO:0000256" key="4">
    <source>
        <dbReference type="ARBA" id="ARBA00022692"/>
    </source>
</evidence>
<proteinExistence type="predicted"/>
<keyword evidence="3" id="KW-1003">Cell membrane</keyword>
<dbReference type="InterPro" id="IPR006419">
    <property type="entry name" value="NMN_transpt_PnuC"/>
</dbReference>
<evidence type="ECO:0000256" key="2">
    <source>
        <dbReference type="ARBA" id="ARBA00022448"/>
    </source>
</evidence>
<dbReference type="PANTHER" id="PTHR36122">
    <property type="entry name" value="NICOTINAMIDE RIBOSIDE TRANSPORTER PNUC"/>
    <property type="match status" value="1"/>
</dbReference>
<keyword evidence="6 7" id="KW-0472">Membrane</keyword>
<keyword evidence="2" id="KW-0813">Transport</keyword>
<feature type="transmembrane region" description="Helical" evidence="7">
    <location>
        <begin position="63"/>
        <end position="82"/>
    </location>
</feature>
<dbReference type="Pfam" id="PF04973">
    <property type="entry name" value="NMN_transporter"/>
    <property type="match status" value="1"/>
</dbReference>
<keyword evidence="5 7" id="KW-1133">Transmembrane helix</keyword>
<keyword evidence="4 7" id="KW-0812">Transmembrane</keyword>
<protein>
    <submittedName>
        <fullName evidence="8">Predicted thiamin transporter PnuT</fullName>
    </submittedName>
</protein>
<evidence type="ECO:0000256" key="7">
    <source>
        <dbReference type="SAM" id="Phobius"/>
    </source>
</evidence>
<dbReference type="NCBIfam" id="TIGR01528">
    <property type="entry name" value="NMN_trans_PnuC"/>
    <property type="match status" value="1"/>
</dbReference>
<dbReference type="EMBL" id="CZQC01000065">
    <property type="protein sequence ID" value="CUS42333.1"/>
    <property type="molecule type" value="Genomic_DNA"/>
</dbReference>
<evidence type="ECO:0000256" key="6">
    <source>
        <dbReference type="ARBA" id="ARBA00023136"/>
    </source>
</evidence>
<evidence type="ECO:0000256" key="1">
    <source>
        <dbReference type="ARBA" id="ARBA00004651"/>
    </source>
</evidence>
<feature type="transmembrane region" description="Helical" evidence="7">
    <location>
        <begin position="154"/>
        <end position="170"/>
    </location>
</feature>
<evidence type="ECO:0000256" key="3">
    <source>
        <dbReference type="ARBA" id="ARBA00022475"/>
    </source>
</evidence>
<accession>A0A160TEE2</accession>
<evidence type="ECO:0000256" key="5">
    <source>
        <dbReference type="ARBA" id="ARBA00022989"/>
    </source>
</evidence>
<comment type="subcellular location">
    <subcellularLocation>
        <location evidence="1">Cell membrane</location>
        <topology evidence="1">Multi-pass membrane protein</topology>
    </subcellularLocation>
</comment>